<feature type="compositionally biased region" description="Basic and acidic residues" evidence="3">
    <location>
        <begin position="200"/>
        <end position="210"/>
    </location>
</feature>
<comment type="similarity">
    <text evidence="1">Belongs to the CWC26 family.</text>
</comment>
<organism evidence="4 5">
    <name type="scientific">Orchesella cincta</name>
    <name type="common">Springtail</name>
    <name type="synonym">Podura cincta</name>
    <dbReference type="NCBI Taxonomy" id="48709"/>
    <lineage>
        <taxon>Eukaryota</taxon>
        <taxon>Metazoa</taxon>
        <taxon>Ecdysozoa</taxon>
        <taxon>Arthropoda</taxon>
        <taxon>Hexapoda</taxon>
        <taxon>Collembola</taxon>
        <taxon>Entomobryomorpha</taxon>
        <taxon>Entomobryoidea</taxon>
        <taxon>Orchesellidae</taxon>
        <taxon>Orchesellinae</taxon>
        <taxon>Orchesella</taxon>
    </lineage>
</organism>
<feature type="compositionally biased region" description="Basic and acidic residues" evidence="3">
    <location>
        <begin position="308"/>
        <end position="324"/>
    </location>
</feature>
<dbReference type="GO" id="GO:0000398">
    <property type="term" value="P:mRNA splicing, via spliceosome"/>
    <property type="evidence" value="ECO:0007669"/>
    <property type="project" value="TreeGrafter"/>
</dbReference>
<sequence length="547" mass="63564">MMKVSLQKKVKKKDKPKKFTGKGLKIVDEDTFSSSYKAAVSSDDETAEELPQIAGVVDERPVEVQVLESFNQGKWKRLEDDEEKLVETSSLQRNKHGGSDDDESPPRQKKRVDSDGDVSPPRRKDLSPPRRKRRDSSDTSPPRRKADVSPPRQRKRQGSGDISPPRRRGGSPSYQRKRRGSDDVSPRRRRGQSPPRQRRQGRDRSPDRRNNSPPRRKWHYSGSDGASPVRQRRDGHSRSSSQRRQQSPQRQRKRHNSSDTSPPRRRDKKSLSPKLQKRNRESDDLSPPRRRDPMPNNQRKQTSTDVSPPRRRDRSPPRHFEGRKHERNRNLARPEILDTSNNDDDDKIKKTLDGKKAGLQKAIALRDEMLEFRKREAEMFETLPEEVTGRNAMTVKRDRRTEADLAKELEKKKQEAERKEQYDKWGKGVKQVEEQEARVQSALHEMAKPLARHKDDVDLDDHLKKIDRDGDPMLEYLASKRRKARGGGPEKPKYSGPPPPPNRFNIMPGFRWDGVDRSNGYEKEWFSRINAKKAVQEEAYKWSVEDL</sequence>
<reference evidence="4 5" key="1">
    <citation type="journal article" date="2016" name="Genome Biol. Evol.">
        <title>Gene Family Evolution Reflects Adaptation to Soil Environmental Stressors in the Genome of the Collembolan Orchesella cincta.</title>
        <authorList>
            <person name="Faddeeva-Vakhrusheva A."/>
            <person name="Derks M.F."/>
            <person name="Anvar S.Y."/>
            <person name="Agamennone V."/>
            <person name="Suring W."/>
            <person name="Smit S."/>
            <person name="van Straalen N.M."/>
            <person name="Roelofs D."/>
        </authorList>
    </citation>
    <scope>NUCLEOTIDE SEQUENCE [LARGE SCALE GENOMIC DNA]</scope>
    <source>
        <tissue evidence="4">Mixed pool</tissue>
    </source>
</reference>
<evidence type="ECO:0000256" key="3">
    <source>
        <dbReference type="SAM" id="MobiDB-lite"/>
    </source>
</evidence>
<accession>A0A1D2MWA6</accession>
<feature type="compositionally biased region" description="Basic and acidic residues" evidence="3">
    <location>
        <begin position="278"/>
        <end position="293"/>
    </location>
</feature>
<dbReference type="EMBL" id="LJIJ01000460">
    <property type="protein sequence ID" value="ODM97238.1"/>
    <property type="molecule type" value="Genomic_DNA"/>
</dbReference>
<dbReference type="InterPro" id="IPR018609">
    <property type="entry name" value="Bud13"/>
</dbReference>
<dbReference type="GO" id="GO:0003723">
    <property type="term" value="F:RNA binding"/>
    <property type="evidence" value="ECO:0007669"/>
    <property type="project" value="TreeGrafter"/>
</dbReference>
<dbReference type="OMA" id="FEAEFQF"/>
<feature type="region of interest" description="Disordered" evidence="3">
    <location>
        <begin position="77"/>
        <end position="350"/>
    </location>
</feature>
<dbReference type="OrthoDB" id="6022at2759"/>
<keyword evidence="5" id="KW-1185">Reference proteome</keyword>
<feature type="region of interest" description="Disordered" evidence="3">
    <location>
        <begin position="408"/>
        <end position="433"/>
    </location>
</feature>
<evidence type="ECO:0000256" key="1">
    <source>
        <dbReference type="ARBA" id="ARBA00011069"/>
    </source>
</evidence>
<feature type="compositionally biased region" description="Basic residues" evidence="3">
    <location>
        <begin position="1"/>
        <end position="20"/>
    </location>
</feature>
<dbReference type="AlphaFoldDB" id="A0A1D2MWA6"/>
<name>A0A1D2MWA6_ORCCI</name>
<dbReference type="PANTHER" id="PTHR31809">
    <property type="entry name" value="BUD13 HOMOLOG"/>
    <property type="match status" value="1"/>
</dbReference>
<evidence type="ECO:0000313" key="4">
    <source>
        <dbReference type="EMBL" id="ODM97238.1"/>
    </source>
</evidence>
<dbReference type="Proteomes" id="UP000094527">
    <property type="component" value="Unassembled WGS sequence"/>
</dbReference>
<evidence type="ECO:0000256" key="2">
    <source>
        <dbReference type="ARBA" id="ARBA00014454"/>
    </source>
</evidence>
<dbReference type="InterPro" id="IPR051112">
    <property type="entry name" value="CWC26_splicing_factor"/>
</dbReference>
<gene>
    <name evidence="4" type="ORF">Ocin01_09436</name>
</gene>
<protein>
    <recommendedName>
        <fullName evidence="2">BUD13 homolog</fullName>
    </recommendedName>
</protein>
<feature type="compositionally biased region" description="Basic residues" evidence="3">
    <location>
        <begin position="187"/>
        <end position="199"/>
    </location>
</feature>
<dbReference type="GO" id="GO:0005684">
    <property type="term" value="C:U2-type spliceosomal complex"/>
    <property type="evidence" value="ECO:0007669"/>
    <property type="project" value="TreeGrafter"/>
</dbReference>
<feature type="compositionally biased region" description="Polar residues" evidence="3">
    <location>
        <begin position="295"/>
        <end position="306"/>
    </location>
</feature>
<dbReference type="Pfam" id="PF09736">
    <property type="entry name" value="Bud13"/>
    <property type="match status" value="1"/>
</dbReference>
<feature type="compositionally biased region" description="Basic residues" evidence="3">
    <location>
        <begin position="165"/>
        <end position="179"/>
    </location>
</feature>
<dbReference type="GO" id="GO:0070274">
    <property type="term" value="C:RES complex"/>
    <property type="evidence" value="ECO:0007669"/>
    <property type="project" value="TreeGrafter"/>
</dbReference>
<dbReference type="PANTHER" id="PTHR31809:SF0">
    <property type="entry name" value="BUD13 HOMOLOG"/>
    <property type="match status" value="1"/>
</dbReference>
<evidence type="ECO:0000313" key="5">
    <source>
        <dbReference type="Proteomes" id="UP000094527"/>
    </source>
</evidence>
<proteinExistence type="inferred from homology"/>
<comment type="caution">
    <text evidence="4">The sequence shown here is derived from an EMBL/GenBank/DDBJ whole genome shotgun (WGS) entry which is preliminary data.</text>
</comment>
<dbReference type="STRING" id="48709.A0A1D2MWA6"/>
<feature type="region of interest" description="Disordered" evidence="3">
    <location>
        <begin position="463"/>
        <end position="510"/>
    </location>
</feature>
<feature type="compositionally biased region" description="Low complexity" evidence="3">
    <location>
        <begin position="238"/>
        <end position="249"/>
    </location>
</feature>
<feature type="region of interest" description="Disordered" evidence="3">
    <location>
        <begin position="1"/>
        <end position="22"/>
    </location>
</feature>